<comment type="caution">
    <text evidence="1">The sequence shown here is derived from an EMBL/GenBank/DDBJ whole genome shotgun (WGS) entry which is preliminary data.</text>
</comment>
<accession>A0AAV1U5T4</accession>
<protein>
    <submittedName>
        <fullName evidence="1">Uncharacterized protein</fullName>
    </submittedName>
</protein>
<name>A0AAV1U5T4_9STRA</name>
<dbReference type="Proteomes" id="UP001162060">
    <property type="component" value="Unassembled WGS sequence"/>
</dbReference>
<dbReference type="AlphaFoldDB" id="A0AAV1U5T4"/>
<sequence length="153" mass="16843">MMVEQGFPSSPTVVERRVLHEQDVVEQRLPHEFVAVEQGLPHHASTDEYGLLSSREIDVLDQDIQLLKEGVDLTFDCGSPALSMDSKHDGGASYGNAALKCVHAIVHVDGSPQRRQYIEVVSPPRDASSTTSILGLSWKHFLRGLKEGTVKQV</sequence>
<gene>
    <name evidence="1" type="ORF">PM001_LOCUS15095</name>
</gene>
<reference evidence="1" key="1">
    <citation type="submission" date="2024-01" db="EMBL/GenBank/DDBJ databases">
        <authorList>
            <person name="Webb A."/>
        </authorList>
    </citation>
    <scope>NUCLEOTIDE SEQUENCE</scope>
    <source>
        <strain evidence="1">Pm1</strain>
    </source>
</reference>
<evidence type="ECO:0000313" key="1">
    <source>
        <dbReference type="EMBL" id="CAK7929945.1"/>
    </source>
</evidence>
<proteinExistence type="predicted"/>
<dbReference type="EMBL" id="CAKLBY020000156">
    <property type="protein sequence ID" value="CAK7929945.1"/>
    <property type="molecule type" value="Genomic_DNA"/>
</dbReference>
<evidence type="ECO:0000313" key="2">
    <source>
        <dbReference type="Proteomes" id="UP001162060"/>
    </source>
</evidence>
<organism evidence="1 2">
    <name type="scientific">Peronospora matthiolae</name>
    <dbReference type="NCBI Taxonomy" id="2874970"/>
    <lineage>
        <taxon>Eukaryota</taxon>
        <taxon>Sar</taxon>
        <taxon>Stramenopiles</taxon>
        <taxon>Oomycota</taxon>
        <taxon>Peronosporomycetes</taxon>
        <taxon>Peronosporales</taxon>
        <taxon>Peronosporaceae</taxon>
        <taxon>Peronospora</taxon>
    </lineage>
</organism>